<protein>
    <submittedName>
        <fullName evidence="2">Uncharacterized protein</fullName>
    </submittedName>
</protein>
<name>A0A9X1NLM5_9ACTN</name>
<dbReference type="SUPFAM" id="SSF53474">
    <property type="entry name" value="alpha/beta-Hydrolases"/>
    <property type="match status" value="1"/>
</dbReference>
<proteinExistence type="predicted"/>
<dbReference type="EMBL" id="JAJOMB010000052">
    <property type="protein sequence ID" value="MCD5317237.1"/>
    <property type="molecule type" value="Genomic_DNA"/>
</dbReference>
<sequence>MNVAYGEISGENMVRIVFVHGTGVRGEQVDTYFRPMVCGVRKLLPAAVTVEFTTSNWGDVLGVPPGAGNRTIPRRDSSRGPASGPEAEFDDLDLEQVVWAALETDPLIEIRGAVDAAPSGPDLPPGYEAATPRAERWVEAVAADSQVGVLVEDAGLHPWLSSAAMTVASSKEFQEAVKGEIESAEDMFGRATVTEALHLADAHFGEPFPVTAAVRDALATAVASAVTETSRGRPRDAAMRLCGSVTAFGAQGLGRLGGHFRLPWTDRVTMQAGDIFTYLVRGERIRSSIKEIIAESSEPTVLVGHSLGGVASVDLLVQDPPVPVSHLLTVGSQATYLQDIDALPSLNRGKALPTGFPPWTNVYDPSDLLSFMAEPVHARGVRDQNISSGVAFPRAHRSYFVNDEFHRLLADIVLDVHR</sequence>
<accession>A0A9X1NLM5</accession>
<evidence type="ECO:0000256" key="1">
    <source>
        <dbReference type="SAM" id="MobiDB-lite"/>
    </source>
</evidence>
<reference evidence="2" key="1">
    <citation type="submission" date="2021-11" db="EMBL/GenBank/DDBJ databases">
        <title>Streptomyces corallinus and Kineosporia corallina sp. nov., two new coral-derived marine actinobacteria.</title>
        <authorList>
            <person name="Buangrab K."/>
            <person name="Sutthacheep M."/>
            <person name="Yeemin T."/>
            <person name="Harunari E."/>
            <person name="Igarashi Y."/>
            <person name="Sripreechasak P."/>
            <person name="Kanchanasin P."/>
            <person name="Tanasupawat S."/>
            <person name="Phongsopitanun W."/>
        </authorList>
    </citation>
    <scope>NUCLEOTIDE SEQUENCE</scope>
    <source>
        <strain evidence="2">JCM 31032</strain>
    </source>
</reference>
<dbReference type="Proteomes" id="UP001138997">
    <property type="component" value="Unassembled WGS sequence"/>
</dbReference>
<organism evidence="2 3">
    <name type="scientific">Kineosporia babensis</name>
    <dbReference type="NCBI Taxonomy" id="499548"/>
    <lineage>
        <taxon>Bacteria</taxon>
        <taxon>Bacillati</taxon>
        <taxon>Actinomycetota</taxon>
        <taxon>Actinomycetes</taxon>
        <taxon>Kineosporiales</taxon>
        <taxon>Kineosporiaceae</taxon>
        <taxon>Kineosporia</taxon>
    </lineage>
</organism>
<dbReference type="Gene3D" id="3.40.50.1820">
    <property type="entry name" value="alpha/beta hydrolase"/>
    <property type="match status" value="1"/>
</dbReference>
<evidence type="ECO:0000313" key="3">
    <source>
        <dbReference type="Proteomes" id="UP001138997"/>
    </source>
</evidence>
<dbReference type="RefSeq" id="WP_231450087.1">
    <property type="nucleotide sequence ID" value="NZ_JAJOMB010000052.1"/>
</dbReference>
<feature type="region of interest" description="Disordered" evidence="1">
    <location>
        <begin position="64"/>
        <end position="87"/>
    </location>
</feature>
<keyword evidence="3" id="KW-1185">Reference proteome</keyword>
<evidence type="ECO:0000313" key="2">
    <source>
        <dbReference type="EMBL" id="MCD5317237.1"/>
    </source>
</evidence>
<dbReference type="AlphaFoldDB" id="A0A9X1NLM5"/>
<comment type="caution">
    <text evidence="2">The sequence shown here is derived from an EMBL/GenBank/DDBJ whole genome shotgun (WGS) entry which is preliminary data.</text>
</comment>
<gene>
    <name evidence="2" type="ORF">LR394_40740</name>
</gene>
<dbReference type="InterPro" id="IPR029058">
    <property type="entry name" value="AB_hydrolase_fold"/>
</dbReference>